<accession>A0ABM4QWR6</accession>
<dbReference type="SUPFAM" id="SSF109640">
    <property type="entry name" value="KRAB domain (Kruppel-associated box)"/>
    <property type="match status" value="2"/>
</dbReference>
<dbReference type="Gene3D" id="6.10.140.140">
    <property type="match status" value="2"/>
</dbReference>
<dbReference type="InterPro" id="IPR036051">
    <property type="entry name" value="KRAB_dom_sf"/>
</dbReference>
<gene>
    <name evidence="3" type="primary">LOC109571826</name>
</gene>
<dbReference type="PANTHER" id="PTHR23232">
    <property type="entry name" value="KRAB DOMAIN C2H2 ZINC FINGER"/>
    <property type="match status" value="1"/>
</dbReference>
<feature type="domain" description="KRAB" evidence="1">
    <location>
        <begin position="14"/>
        <end position="115"/>
    </location>
</feature>
<dbReference type="PANTHER" id="PTHR23232:SF158">
    <property type="entry name" value="KRAB DOMAIN-CONTAINING PROTEIN 5"/>
    <property type="match status" value="1"/>
</dbReference>
<dbReference type="PROSITE" id="PS50805">
    <property type="entry name" value="KRAB"/>
    <property type="match status" value="2"/>
</dbReference>
<dbReference type="InterPro" id="IPR050169">
    <property type="entry name" value="Krueppel_C2H2_ZnF"/>
</dbReference>
<dbReference type="SMART" id="SM00349">
    <property type="entry name" value="KRAB"/>
    <property type="match status" value="2"/>
</dbReference>
<name>A0ABM4QWR6_BOSIN</name>
<dbReference type="Proteomes" id="UP001652663">
    <property type="component" value="Chromosome 18"/>
</dbReference>
<dbReference type="InterPro" id="IPR001909">
    <property type="entry name" value="KRAB"/>
</dbReference>
<evidence type="ECO:0000313" key="2">
    <source>
        <dbReference type="Proteomes" id="UP001652663"/>
    </source>
</evidence>
<keyword evidence="2" id="KW-1185">Reference proteome</keyword>
<organism evidence="2 3">
    <name type="scientific">Bos indicus</name>
    <name type="common">Zebu</name>
    <dbReference type="NCBI Taxonomy" id="9915"/>
    <lineage>
        <taxon>Eukaryota</taxon>
        <taxon>Metazoa</taxon>
        <taxon>Chordata</taxon>
        <taxon>Craniata</taxon>
        <taxon>Vertebrata</taxon>
        <taxon>Euteleostomi</taxon>
        <taxon>Mammalia</taxon>
        <taxon>Eutheria</taxon>
        <taxon>Laurasiatheria</taxon>
        <taxon>Artiodactyla</taxon>
        <taxon>Ruminantia</taxon>
        <taxon>Pecora</taxon>
        <taxon>Bovidae</taxon>
        <taxon>Bovinae</taxon>
        <taxon>Bos</taxon>
    </lineage>
</organism>
<dbReference type="GeneID" id="109571826"/>
<evidence type="ECO:0000259" key="1">
    <source>
        <dbReference type="PROSITE" id="PS50805"/>
    </source>
</evidence>
<sequence>MATWHLYFVFQGRMTFQDVAIDFTQEEWECLDLSQRELYRDVMLQNYGNLASLGLVSTLDLVAFLEQLKDPRNTRMETTTIYPGLVGSKLDLITFLEQLNDPRTIRRMEATAIFPGRMTFQDVAIDFTQEKWECLDLDQRELYRDVMLEKYGNLASLGLVSTLDLVAFLEQWKDPRNMRRMETTAICPAMSPQDTQDLMPKNPALEDVFPKANLGIYQIFHLRNLNLMKDWEYTRVYERQRGCFYGNKEMETVTHNANITAKSNEQRESNWEKQQLQSSISAEKLLKSRQQ</sequence>
<protein>
    <submittedName>
        <fullName evidence="3">Zinc finger protein 568-like</fullName>
    </submittedName>
</protein>
<evidence type="ECO:0000313" key="3">
    <source>
        <dbReference type="RefSeq" id="XP_070627722.1"/>
    </source>
</evidence>
<dbReference type="Pfam" id="PF01352">
    <property type="entry name" value="KRAB"/>
    <property type="match status" value="2"/>
</dbReference>
<feature type="domain" description="KRAB" evidence="1">
    <location>
        <begin position="118"/>
        <end position="188"/>
    </location>
</feature>
<proteinExistence type="predicted"/>
<reference evidence="3" key="1">
    <citation type="submission" date="2025-08" db="UniProtKB">
        <authorList>
            <consortium name="RefSeq"/>
        </authorList>
    </citation>
    <scope>IDENTIFICATION</scope>
    <source>
        <tissue evidence="3">Blood</tissue>
    </source>
</reference>
<dbReference type="CDD" id="cd07765">
    <property type="entry name" value="KRAB_A-box"/>
    <property type="match status" value="2"/>
</dbReference>
<dbReference type="RefSeq" id="XP_070627722.1">
    <property type="nucleotide sequence ID" value="XM_070771621.1"/>
</dbReference>